<accession>A0AC35U731</accession>
<proteinExistence type="predicted"/>
<evidence type="ECO:0000313" key="1">
    <source>
        <dbReference type="Proteomes" id="UP000095286"/>
    </source>
</evidence>
<dbReference type="WBParaSite" id="RSKR_0000839300.1">
    <property type="protein sequence ID" value="RSKR_0000839300.1"/>
    <property type="gene ID" value="RSKR_0000839300"/>
</dbReference>
<name>A0AC35U731_9BILA</name>
<organism evidence="1 2">
    <name type="scientific">Rhabditophanes sp. KR3021</name>
    <dbReference type="NCBI Taxonomy" id="114890"/>
    <lineage>
        <taxon>Eukaryota</taxon>
        <taxon>Metazoa</taxon>
        <taxon>Ecdysozoa</taxon>
        <taxon>Nematoda</taxon>
        <taxon>Chromadorea</taxon>
        <taxon>Rhabditida</taxon>
        <taxon>Tylenchina</taxon>
        <taxon>Panagrolaimomorpha</taxon>
        <taxon>Strongyloidoidea</taxon>
        <taxon>Alloionematidae</taxon>
        <taxon>Rhabditophanes</taxon>
    </lineage>
</organism>
<sequence length="248" mass="28189">MGSRCSIPRHLIFILFCVIILYLIIKINEDAEVKQIIIADDSFNDRYYKVATVDTLNDIVVNNSETKVHLAIFMESQCPDTSHYIHKSLMEAWNKLGSTGRVILDIVPFGKARCESINGDYKCECQHGEEECKNNILMNCVMYHIKDPITYVPFVNCIQGKDTYDIAFDLCIKNKNGALEKTLKTCSTTKEGRQLLAIAGRKTAALNPGINFVPWVMIDGKREIDAYYALEENLCNRLSPKPEQCIHK</sequence>
<reference evidence="2" key="1">
    <citation type="submission" date="2016-11" db="UniProtKB">
        <authorList>
            <consortium name="WormBaseParasite"/>
        </authorList>
    </citation>
    <scope>IDENTIFICATION</scope>
    <source>
        <strain evidence="2">KR3021</strain>
    </source>
</reference>
<evidence type="ECO:0000313" key="2">
    <source>
        <dbReference type="WBParaSite" id="RSKR_0000839300.1"/>
    </source>
</evidence>
<dbReference type="Proteomes" id="UP000095286">
    <property type="component" value="Unplaced"/>
</dbReference>
<protein>
    <submittedName>
        <fullName evidence="2">Gamma interferon inducible lysosomal thiol reductase GILT</fullName>
    </submittedName>
</protein>